<dbReference type="PANTHER" id="PTHR24334">
    <property type="entry name" value="HOMEOBOX PROTEIN GBX"/>
    <property type="match status" value="1"/>
</dbReference>
<evidence type="ECO:0000256" key="1">
    <source>
        <dbReference type="ARBA" id="ARBA00004123"/>
    </source>
</evidence>
<dbReference type="InterPro" id="IPR001356">
    <property type="entry name" value="HD"/>
</dbReference>
<evidence type="ECO:0000313" key="10">
    <source>
        <dbReference type="EMBL" id="KPJ10866.1"/>
    </source>
</evidence>
<evidence type="ECO:0000256" key="8">
    <source>
        <dbReference type="SAM" id="MobiDB-lite"/>
    </source>
</evidence>
<dbReference type="EMBL" id="KQ460890">
    <property type="protein sequence ID" value="KPJ10866.1"/>
    <property type="molecule type" value="Genomic_DNA"/>
</dbReference>
<dbReference type="PROSITE" id="PS50071">
    <property type="entry name" value="HOMEOBOX_2"/>
    <property type="match status" value="1"/>
</dbReference>
<dbReference type="InterPro" id="IPR042982">
    <property type="entry name" value="GBX-1/2"/>
</dbReference>
<comment type="subcellular location">
    <subcellularLocation>
        <location evidence="1 6 7">Nucleus</location>
    </subcellularLocation>
</comment>
<dbReference type="Pfam" id="PF00046">
    <property type="entry name" value="Homeodomain"/>
    <property type="match status" value="1"/>
</dbReference>
<keyword evidence="4 6" id="KW-0539">Nucleus</keyword>
<evidence type="ECO:0000313" key="11">
    <source>
        <dbReference type="Proteomes" id="UP000053240"/>
    </source>
</evidence>
<feature type="domain" description="Homeobox" evidence="9">
    <location>
        <begin position="203"/>
        <end position="263"/>
    </location>
</feature>
<dbReference type="PANTHER" id="PTHR24334:SF0">
    <property type="entry name" value="HOMEOBOX PROTEIN UNPLUGGED"/>
    <property type="match status" value="1"/>
</dbReference>
<dbReference type="GO" id="GO:0005634">
    <property type="term" value="C:nucleus"/>
    <property type="evidence" value="ECO:0007669"/>
    <property type="project" value="UniProtKB-SubCell"/>
</dbReference>
<keyword evidence="2 6" id="KW-0238">DNA-binding</keyword>
<dbReference type="GO" id="GO:0000981">
    <property type="term" value="F:DNA-binding transcription factor activity, RNA polymerase II-specific"/>
    <property type="evidence" value="ECO:0007669"/>
    <property type="project" value="InterPro"/>
</dbReference>
<dbReference type="GO" id="GO:0000977">
    <property type="term" value="F:RNA polymerase II transcription regulatory region sequence-specific DNA binding"/>
    <property type="evidence" value="ECO:0007669"/>
    <property type="project" value="TreeGrafter"/>
</dbReference>
<keyword evidence="3 6" id="KW-0371">Homeobox</keyword>
<gene>
    <name evidence="10" type="ORF">RR48_10046</name>
</gene>
<dbReference type="AlphaFoldDB" id="A0A194R4S9"/>
<protein>
    <recommendedName>
        <fullName evidence="5">Homeobox protein unplugged</fullName>
    </recommendedName>
</protein>
<evidence type="ECO:0000256" key="7">
    <source>
        <dbReference type="RuleBase" id="RU000682"/>
    </source>
</evidence>
<keyword evidence="11" id="KW-1185">Reference proteome</keyword>
<dbReference type="InParanoid" id="A0A194R4S9"/>
<sequence length="386" mass="43134">MESEVEKTQTKKKEPRPFSIESIIGNTDRKSPDIDIENNLSENSKTSEDDEPERNEDFNRMRYYLNAPFLHQSGVSFPFLLGYPEPWLSRVLGSNVATQNMSTESREEERRESPLSVGSEVESDGAEDNTQGVQSNSSDGDVSDGMVDKKRRPSTAASAPRPLAVAASDCQKSQTLGPRPLNEGNDSEPDLEDSSTDTTRENSKARRRRTAFTSEQLLELEREFHAKKYLSLTERSQIASALKLSEVQVKIWFQNRRAKWKRVKAGLASGSHSSGKNGSGTKIVVPIPVHVNRFAVRTQHHQMEKQNGLQFRLDRTQPLPGSLLQSQTSAFLSAAKVNSENHQEPVLLNPVLSRNTIYDASMSARLATLSQATTLRHYPNHNGRQS</sequence>
<evidence type="ECO:0000256" key="5">
    <source>
        <dbReference type="ARBA" id="ARBA00068822"/>
    </source>
</evidence>
<evidence type="ECO:0000256" key="4">
    <source>
        <dbReference type="ARBA" id="ARBA00023242"/>
    </source>
</evidence>
<dbReference type="SMART" id="SM00389">
    <property type="entry name" value="HOX"/>
    <property type="match status" value="1"/>
</dbReference>
<dbReference type="PRINTS" id="PR00024">
    <property type="entry name" value="HOMEOBOX"/>
</dbReference>
<dbReference type="Proteomes" id="UP000053240">
    <property type="component" value="Unassembled WGS sequence"/>
</dbReference>
<evidence type="ECO:0000259" key="9">
    <source>
        <dbReference type="PROSITE" id="PS50071"/>
    </source>
</evidence>
<feature type="compositionally biased region" description="Basic and acidic residues" evidence="8">
    <location>
        <begin position="104"/>
        <end position="113"/>
    </location>
</feature>
<dbReference type="InterPro" id="IPR020479">
    <property type="entry name" value="HD_metazoa"/>
</dbReference>
<evidence type="ECO:0000256" key="6">
    <source>
        <dbReference type="PROSITE-ProRule" id="PRU00108"/>
    </source>
</evidence>
<name>A0A194R4S9_PAPMA</name>
<dbReference type="PROSITE" id="PS00027">
    <property type="entry name" value="HOMEOBOX_1"/>
    <property type="match status" value="1"/>
</dbReference>
<dbReference type="GO" id="GO:0051960">
    <property type="term" value="P:regulation of nervous system development"/>
    <property type="evidence" value="ECO:0007669"/>
    <property type="project" value="TreeGrafter"/>
</dbReference>
<proteinExistence type="predicted"/>
<reference evidence="10 11" key="1">
    <citation type="journal article" date="2015" name="Nat. Commun.">
        <title>Outbred genome sequencing and CRISPR/Cas9 gene editing in butterflies.</title>
        <authorList>
            <person name="Li X."/>
            <person name="Fan D."/>
            <person name="Zhang W."/>
            <person name="Liu G."/>
            <person name="Zhang L."/>
            <person name="Zhao L."/>
            <person name="Fang X."/>
            <person name="Chen L."/>
            <person name="Dong Y."/>
            <person name="Chen Y."/>
            <person name="Ding Y."/>
            <person name="Zhao R."/>
            <person name="Feng M."/>
            <person name="Zhu Y."/>
            <person name="Feng Y."/>
            <person name="Jiang X."/>
            <person name="Zhu D."/>
            <person name="Xiang H."/>
            <person name="Feng X."/>
            <person name="Li S."/>
            <person name="Wang J."/>
            <person name="Zhang G."/>
            <person name="Kronforst M.R."/>
            <person name="Wang W."/>
        </authorList>
    </citation>
    <scope>NUCLEOTIDE SEQUENCE [LARGE SCALE GENOMIC DNA]</scope>
    <source>
        <strain evidence="10">Ya'a_city_454_Pm</strain>
        <tissue evidence="10">Whole body</tissue>
    </source>
</reference>
<feature type="region of interest" description="Disordered" evidence="8">
    <location>
        <begin position="1"/>
        <end position="55"/>
    </location>
</feature>
<dbReference type="FunFam" id="1.10.10.60:FF:000360">
    <property type="entry name" value="Gastrulation brain homeobox"/>
    <property type="match status" value="1"/>
</dbReference>
<accession>A0A194R4S9</accession>
<dbReference type="Gene3D" id="1.10.10.60">
    <property type="entry name" value="Homeodomain-like"/>
    <property type="match status" value="1"/>
</dbReference>
<feature type="DNA-binding region" description="Homeobox" evidence="6">
    <location>
        <begin position="205"/>
        <end position="264"/>
    </location>
</feature>
<dbReference type="InterPro" id="IPR009057">
    <property type="entry name" value="Homeodomain-like_sf"/>
</dbReference>
<evidence type="ECO:0000256" key="3">
    <source>
        <dbReference type="ARBA" id="ARBA00023155"/>
    </source>
</evidence>
<dbReference type="InterPro" id="IPR017970">
    <property type="entry name" value="Homeobox_CS"/>
</dbReference>
<feature type="compositionally biased region" description="Low complexity" evidence="8">
    <location>
        <begin position="156"/>
        <end position="168"/>
    </location>
</feature>
<organism evidence="10 11">
    <name type="scientific">Papilio machaon</name>
    <name type="common">Old World swallowtail butterfly</name>
    <dbReference type="NCBI Taxonomy" id="76193"/>
    <lineage>
        <taxon>Eukaryota</taxon>
        <taxon>Metazoa</taxon>
        <taxon>Ecdysozoa</taxon>
        <taxon>Arthropoda</taxon>
        <taxon>Hexapoda</taxon>
        <taxon>Insecta</taxon>
        <taxon>Pterygota</taxon>
        <taxon>Neoptera</taxon>
        <taxon>Endopterygota</taxon>
        <taxon>Lepidoptera</taxon>
        <taxon>Glossata</taxon>
        <taxon>Ditrysia</taxon>
        <taxon>Papilionoidea</taxon>
        <taxon>Papilionidae</taxon>
        <taxon>Papilioninae</taxon>
        <taxon>Papilio</taxon>
    </lineage>
</organism>
<evidence type="ECO:0000256" key="2">
    <source>
        <dbReference type="ARBA" id="ARBA00023125"/>
    </source>
</evidence>
<dbReference type="CDD" id="cd00086">
    <property type="entry name" value="homeodomain"/>
    <property type="match status" value="1"/>
</dbReference>
<feature type="compositionally biased region" description="Low complexity" evidence="8">
    <location>
        <begin position="132"/>
        <end position="145"/>
    </location>
</feature>
<feature type="compositionally biased region" description="Acidic residues" evidence="8">
    <location>
        <begin position="185"/>
        <end position="195"/>
    </location>
</feature>
<feature type="region of interest" description="Disordered" evidence="8">
    <location>
        <begin position="97"/>
        <end position="209"/>
    </location>
</feature>
<dbReference type="SUPFAM" id="SSF46689">
    <property type="entry name" value="Homeodomain-like"/>
    <property type="match status" value="1"/>
</dbReference>
<feature type="compositionally biased region" description="Basic and acidic residues" evidence="8">
    <location>
        <begin position="1"/>
        <end position="16"/>
    </location>
</feature>